<reference evidence="7 8" key="1">
    <citation type="submission" date="2023-07" db="EMBL/GenBank/DDBJ databases">
        <title>Sorghum-associated microbial communities from plants grown in Nebraska, USA.</title>
        <authorList>
            <person name="Schachtman D."/>
        </authorList>
    </citation>
    <scope>NUCLEOTIDE SEQUENCE [LARGE SCALE GENOMIC DNA]</scope>
    <source>
        <strain evidence="7 8">DS2154</strain>
    </source>
</reference>
<keyword evidence="4 6" id="KW-1133">Transmembrane helix</keyword>
<evidence type="ECO:0000313" key="7">
    <source>
        <dbReference type="EMBL" id="MDR6533139.1"/>
    </source>
</evidence>
<dbReference type="Pfam" id="PF01810">
    <property type="entry name" value="LysE"/>
    <property type="match status" value="1"/>
</dbReference>
<feature type="transmembrane region" description="Helical" evidence="6">
    <location>
        <begin position="41"/>
        <end position="69"/>
    </location>
</feature>
<keyword evidence="8" id="KW-1185">Reference proteome</keyword>
<evidence type="ECO:0000256" key="4">
    <source>
        <dbReference type="ARBA" id="ARBA00022989"/>
    </source>
</evidence>
<organism evidence="7 8">
    <name type="scientific">Caulobacter rhizosphaerae</name>
    <dbReference type="NCBI Taxonomy" id="2010972"/>
    <lineage>
        <taxon>Bacteria</taxon>
        <taxon>Pseudomonadati</taxon>
        <taxon>Pseudomonadota</taxon>
        <taxon>Alphaproteobacteria</taxon>
        <taxon>Caulobacterales</taxon>
        <taxon>Caulobacteraceae</taxon>
        <taxon>Caulobacter</taxon>
    </lineage>
</organism>
<gene>
    <name evidence="7" type="ORF">J2800_003900</name>
</gene>
<dbReference type="InterPro" id="IPR001123">
    <property type="entry name" value="LeuE-type"/>
</dbReference>
<dbReference type="PANTHER" id="PTHR30086">
    <property type="entry name" value="ARGININE EXPORTER PROTEIN ARGO"/>
    <property type="match status" value="1"/>
</dbReference>
<evidence type="ECO:0000256" key="2">
    <source>
        <dbReference type="ARBA" id="ARBA00022475"/>
    </source>
</evidence>
<evidence type="ECO:0000256" key="1">
    <source>
        <dbReference type="ARBA" id="ARBA00004651"/>
    </source>
</evidence>
<dbReference type="PANTHER" id="PTHR30086:SF20">
    <property type="entry name" value="ARGININE EXPORTER PROTEIN ARGO-RELATED"/>
    <property type="match status" value="1"/>
</dbReference>
<feature type="transmembrane region" description="Helical" evidence="6">
    <location>
        <begin position="75"/>
        <end position="92"/>
    </location>
</feature>
<dbReference type="EMBL" id="JAVDRL010000011">
    <property type="protein sequence ID" value="MDR6533139.1"/>
    <property type="molecule type" value="Genomic_DNA"/>
</dbReference>
<name>A0ABU1N3W8_9CAUL</name>
<keyword evidence="2" id="KW-1003">Cell membrane</keyword>
<dbReference type="Proteomes" id="UP001262754">
    <property type="component" value="Unassembled WGS sequence"/>
</dbReference>
<evidence type="ECO:0000256" key="3">
    <source>
        <dbReference type="ARBA" id="ARBA00022692"/>
    </source>
</evidence>
<keyword evidence="5 6" id="KW-0472">Membrane</keyword>
<comment type="subcellular location">
    <subcellularLocation>
        <location evidence="1">Cell membrane</location>
        <topology evidence="1">Multi-pass membrane protein</topology>
    </subcellularLocation>
</comment>
<feature type="transmembrane region" description="Helical" evidence="6">
    <location>
        <begin position="149"/>
        <end position="176"/>
    </location>
</feature>
<comment type="caution">
    <text evidence="7">The sequence shown here is derived from an EMBL/GenBank/DDBJ whole genome shotgun (WGS) entry which is preliminary data.</text>
</comment>
<evidence type="ECO:0000313" key="8">
    <source>
        <dbReference type="Proteomes" id="UP001262754"/>
    </source>
</evidence>
<dbReference type="RefSeq" id="WP_310033918.1">
    <property type="nucleotide sequence ID" value="NZ_JAVDRL010000011.1"/>
</dbReference>
<feature type="transmembrane region" description="Helical" evidence="6">
    <location>
        <begin position="6"/>
        <end position="29"/>
    </location>
</feature>
<sequence length="209" mass="21632">MTTAQSLIAFAVAAGLLTITPGLDTALVLRTAAAEGWRRASAVAVGIGLGCLAWGAAAAFGAGALLVASHTAYTILKWAGAAYLVWLGVNLLRRPRERFETGPDVAPPSSGLAAALAKGFWNNLLNPKVGVFYVSFLPQFIPTGASPAAFGLLLASMHVVMGLAWAGGLILATVPIAKALRRPGVVKWLDRATGGVFVAFGVRIALERR</sequence>
<evidence type="ECO:0000256" key="5">
    <source>
        <dbReference type="ARBA" id="ARBA00023136"/>
    </source>
</evidence>
<keyword evidence="3 6" id="KW-0812">Transmembrane</keyword>
<protein>
    <submittedName>
        <fullName evidence="7">Threonine/homoserine/homoserine lactone efflux protein</fullName>
    </submittedName>
</protein>
<evidence type="ECO:0000256" key="6">
    <source>
        <dbReference type="SAM" id="Phobius"/>
    </source>
</evidence>
<dbReference type="PIRSF" id="PIRSF006324">
    <property type="entry name" value="LeuE"/>
    <property type="match status" value="1"/>
</dbReference>
<accession>A0ABU1N3W8</accession>
<proteinExistence type="predicted"/>